<accession>A0AAV1Z2S3</accession>
<sequence>MALWAIPSSSDTSSWCENAGVLMFSSISVSSASNPLHQYGFLMTLALSKFLSSYASVNTGNPLITFDELPRGVYEEVIRSQESQAVYLADEPENDPSHP</sequence>
<name>A0AAV1Z2S3_9ARAC</name>
<proteinExistence type="predicted"/>
<evidence type="ECO:0000313" key="2">
    <source>
        <dbReference type="Proteomes" id="UP001497382"/>
    </source>
</evidence>
<reference evidence="1 2" key="1">
    <citation type="submission" date="2024-04" db="EMBL/GenBank/DDBJ databases">
        <authorList>
            <person name="Rising A."/>
            <person name="Reimegard J."/>
            <person name="Sonavane S."/>
            <person name="Akerstrom W."/>
            <person name="Nylinder S."/>
            <person name="Hedman E."/>
            <person name="Kallberg Y."/>
        </authorList>
    </citation>
    <scope>NUCLEOTIDE SEQUENCE [LARGE SCALE GENOMIC DNA]</scope>
</reference>
<dbReference type="AlphaFoldDB" id="A0AAV1Z2S3"/>
<protein>
    <submittedName>
        <fullName evidence="1">Uncharacterized protein</fullName>
    </submittedName>
</protein>
<keyword evidence="2" id="KW-1185">Reference proteome</keyword>
<gene>
    <name evidence="1" type="ORF">LARSCL_LOCUS2740</name>
</gene>
<comment type="caution">
    <text evidence="1">The sequence shown here is derived from an EMBL/GenBank/DDBJ whole genome shotgun (WGS) entry which is preliminary data.</text>
</comment>
<evidence type="ECO:0000313" key="1">
    <source>
        <dbReference type="EMBL" id="CAL1265792.1"/>
    </source>
</evidence>
<dbReference type="EMBL" id="CAXIEN010000019">
    <property type="protein sequence ID" value="CAL1265792.1"/>
    <property type="molecule type" value="Genomic_DNA"/>
</dbReference>
<organism evidence="1 2">
    <name type="scientific">Larinioides sclopetarius</name>
    <dbReference type="NCBI Taxonomy" id="280406"/>
    <lineage>
        <taxon>Eukaryota</taxon>
        <taxon>Metazoa</taxon>
        <taxon>Ecdysozoa</taxon>
        <taxon>Arthropoda</taxon>
        <taxon>Chelicerata</taxon>
        <taxon>Arachnida</taxon>
        <taxon>Araneae</taxon>
        <taxon>Araneomorphae</taxon>
        <taxon>Entelegynae</taxon>
        <taxon>Araneoidea</taxon>
        <taxon>Araneidae</taxon>
        <taxon>Larinioides</taxon>
    </lineage>
</organism>
<dbReference type="Proteomes" id="UP001497382">
    <property type="component" value="Unassembled WGS sequence"/>
</dbReference>